<comment type="caution">
    <text evidence="1">The sequence shown here is derived from an EMBL/GenBank/DDBJ whole genome shotgun (WGS) entry which is preliminary data.</text>
</comment>
<proteinExistence type="predicted"/>
<dbReference type="EMBL" id="AJIL01005110">
    <property type="protein sequence ID" value="KNE87510.1"/>
    <property type="molecule type" value="Genomic_DNA"/>
</dbReference>
<feature type="non-terminal residue" evidence="1">
    <location>
        <position position="92"/>
    </location>
</feature>
<protein>
    <submittedName>
        <fullName evidence="1">Uncharacterized protein</fullName>
    </submittedName>
</protein>
<dbReference type="AlphaFoldDB" id="A0A0L0UKQ5"/>
<evidence type="ECO:0000313" key="1">
    <source>
        <dbReference type="EMBL" id="KNE87510.1"/>
    </source>
</evidence>
<reference evidence="2" key="1">
    <citation type="submission" date="2014-03" db="EMBL/GenBank/DDBJ databases">
        <title>The Genome Sequence of Puccinia striiformis f. sp. tritici PST-78.</title>
        <authorList>
            <consortium name="The Broad Institute Genome Sequencing Platform"/>
            <person name="Cuomo C."/>
            <person name="Hulbert S."/>
            <person name="Chen X."/>
            <person name="Walker B."/>
            <person name="Young S.K."/>
            <person name="Zeng Q."/>
            <person name="Gargeya S."/>
            <person name="Fitzgerald M."/>
            <person name="Haas B."/>
            <person name="Abouelleil A."/>
            <person name="Alvarado L."/>
            <person name="Arachchi H.M."/>
            <person name="Berlin A.M."/>
            <person name="Chapman S.B."/>
            <person name="Goldberg J."/>
            <person name="Griggs A."/>
            <person name="Gujja S."/>
            <person name="Hansen M."/>
            <person name="Howarth C."/>
            <person name="Imamovic A."/>
            <person name="Larimer J."/>
            <person name="McCowan C."/>
            <person name="Montmayeur A."/>
            <person name="Murphy C."/>
            <person name="Neiman D."/>
            <person name="Pearson M."/>
            <person name="Priest M."/>
            <person name="Roberts A."/>
            <person name="Saif S."/>
            <person name="Shea T."/>
            <person name="Sisk P."/>
            <person name="Sykes S."/>
            <person name="Wortman J."/>
            <person name="Nusbaum C."/>
            <person name="Birren B."/>
        </authorList>
    </citation>
    <scope>NUCLEOTIDE SEQUENCE [LARGE SCALE GENOMIC DNA]</scope>
    <source>
        <strain evidence="2">race PST-78</strain>
    </source>
</reference>
<keyword evidence="2" id="KW-1185">Reference proteome</keyword>
<accession>A0A0L0UKQ5</accession>
<evidence type="ECO:0000313" key="2">
    <source>
        <dbReference type="Proteomes" id="UP000054564"/>
    </source>
</evidence>
<feature type="non-terminal residue" evidence="1">
    <location>
        <position position="1"/>
    </location>
</feature>
<dbReference type="Proteomes" id="UP000054564">
    <property type="component" value="Unassembled WGS sequence"/>
</dbReference>
<sequence>LSDTTLNSFYLEKILNSLTSLNFAKLVYEKWDNGQIVAENFNKFGLNFINMMNFCITRGECYIFIKLAELNHVLWKKLGARAPKEIQIENET</sequence>
<organism evidence="1 2">
    <name type="scientific">Puccinia striiformis f. sp. tritici PST-78</name>
    <dbReference type="NCBI Taxonomy" id="1165861"/>
    <lineage>
        <taxon>Eukaryota</taxon>
        <taxon>Fungi</taxon>
        <taxon>Dikarya</taxon>
        <taxon>Basidiomycota</taxon>
        <taxon>Pucciniomycotina</taxon>
        <taxon>Pucciniomycetes</taxon>
        <taxon>Pucciniales</taxon>
        <taxon>Pucciniaceae</taxon>
        <taxon>Puccinia</taxon>
    </lineage>
</organism>
<gene>
    <name evidence="1" type="ORF">PSTG_19104</name>
</gene>
<name>A0A0L0UKQ5_9BASI</name>